<organism evidence="3 4">
    <name type="scientific">Gaiella occulta</name>
    <dbReference type="NCBI Taxonomy" id="1002870"/>
    <lineage>
        <taxon>Bacteria</taxon>
        <taxon>Bacillati</taxon>
        <taxon>Actinomycetota</taxon>
        <taxon>Thermoleophilia</taxon>
        <taxon>Gaiellales</taxon>
        <taxon>Gaiellaceae</taxon>
        <taxon>Gaiella</taxon>
    </lineage>
</organism>
<dbReference type="Pfam" id="PF13380">
    <property type="entry name" value="CoA_binding_2"/>
    <property type="match status" value="1"/>
</dbReference>
<evidence type="ECO:0000259" key="2">
    <source>
        <dbReference type="PROSITE" id="PS50975"/>
    </source>
</evidence>
<dbReference type="Gene3D" id="3.30.1490.20">
    <property type="entry name" value="ATP-grasp fold, A domain"/>
    <property type="match status" value="1"/>
</dbReference>
<dbReference type="GO" id="GO:0046872">
    <property type="term" value="F:metal ion binding"/>
    <property type="evidence" value="ECO:0007669"/>
    <property type="project" value="InterPro"/>
</dbReference>
<dbReference type="Gene3D" id="3.30.470.20">
    <property type="entry name" value="ATP-grasp fold, B domain"/>
    <property type="match status" value="1"/>
</dbReference>
<dbReference type="Pfam" id="PF13607">
    <property type="entry name" value="Succ_CoA_lig"/>
    <property type="match status" value="1"/>
</dbReference>
<dbReference type="SUPFAM" id="SSF52210">
    <property type="entry name" value="Succinyl-CoA synthetase domains"/>
    <property type="match status" value="2"/>
</dbReference>
<gene>
    <name evidence="3" type="ORF">Gocc_0277</name>
</gene>
<dbReference type="Pfam" id="PF13549">
    <property type="entry name" value="ATP-grasp_5"/>
    <property type="match status" value="1"/>
</dbReference>
<dbReference type="PANTHER" id="PTHR42793">
    <property type="entry name" value="COA BINDING DOMAIN CONTAINING PROTEIN"/>
    <property type="match status" value="1"/>
</dbReference>
<name>A0A7M2Z0B7_9ACTN</name>
<dbReference type="SUPFAM" id="SSF56059">
    <property type="entry name" value="Glutathione synthetase ATP-binding domain-like"/>
    <property type="match status" value="1"/>
</dbReference>
<accession>A0A7M2Z0B7</accession>
<dbReference type="Gene3D" id="3.40.50.720">
    <property type="entry name" value="NAD(P)-binding Rossmann-like Domain"/>
    <property type="match status" value="1"/>
</dbReference>
<protein>
    <submittedName>
        <fullName evidence="3">Acyl-CoA synthetase (NDP forming)</fullName>
    </submittedName>
</protein>
<dbReference type="EMBL" id="QQZY01000001">
    <property type="protein sequence ID" value="RDI75858.1"/>
    <property type="molecule type" value="Genomic_DNA"/>
</dbReference>
<dbReference type="SMART" id="SM00881">
    <property type="entry name" value="CoA_binding"/>
    <property type="match status" value="1"/>
</dbReference>
<proteinExistence type="predicted"/>
<dbReference type="Gene3D" id="3.40.50.261">
    <property type="entry name" value="Succinyl-CoA synthetase domains"/>
    <property type="match status" value="2"/>
</dbReference>
<dbReference type="InterPro" id="IPR003781">
    <property type="entry name" value="CoA-bd"/>
</dbReference>
<reference evidence="3 4" key="1">
    <citation type="submission" date="2018-07" db="EMBL/GenBank/DDBJ databases">
        <title>High-quality-draft genome sequence of Gaiella occulta.</title>
        <authorList>
            <person name="Severino R."/>
            <person name="Froufe H.J.C."/>
            <person name="Rainey F.A."/>
            <person name="Barroso C."/>
            <person name="Albuquerque L."/>
            <person name="Lobo-Da-Cunha A."/>
            <person name="Da Costa M.S."/>
            <person name="Egas C."/>
        </authorList>
    </citation>
    <scope>NUCLEOTIDE SEQUENCE [LARGE SCALE GENOMIC DNA]</scope>
    <source>
        <strain evidence="3 4">F2-233</strain>
    </source>
</reference>
<dbReference type="PROSITE" id="PS50975">
    <property type="entry name" value="ATP_GRASP"/>
    <property type="match status" value="1"/>
</dbReference>
<evidence type="ECO:0000256" key="1">
    <source>
        <dbReference type="PROSITE-ProRule" id="PRU00409"/>
    </source>
</evidence>
<dbReference type="GO" id="GO:0005524">
    <property type="term" value="F:ATP binding"/>
    <property type="evidence" value="ECO:0007669"/>
    <property type="project" value="UniProtKB-UniRule"/>
</dbReference>
<dbReference type="InterPro" id="IPR013815">
    <property type="entry name" value="ATP_grasp_subdomain_1"/>
</dbReference>
<dbReference type="InterPro" id="IPR036291">
    <property type="entry name" value="NAD(P)-bd_dom_sf"/>
</dbReference>
<dbReference type="InterPro" id="IPR016102">
    <property type="entry name" value="Succinyl-CoA_synth-like"/>
</dbReference>
<dbReference type="InterPro" id="IPR032875">
    <property type="entry name" value="Succ_CoA_lig_flav_dom"/>
</dbReference>
<keyword evidence="1" id="KW-0547">Nucleotide-binding</keyword>
<evidence type="ECO:0000313" key="3">
    <source>
        <dbReference type="EMBL" id="RDI75858.1"/>
    </source>
</evidence>
<dbReference type="AlphaFoldDB" id="A0A7M2Z0B7"/>
<feature type="domain" description="ATP-grasp" evidence="2">
    <location>
        <begin position="481"/>
        <end position="530"/>
    </location>
</feature>
<dbReference type="SUPFAM" id="SSF51735">
    <property type="entry name" value="NAD(P)-binding Rossmann-fold domains"/>
    <property type="match status" value="1"/>
</dbReference>
<dbReference type="RefSeq" id="WP_114794740.1">
    <property type="nucleotide sequence ID" value="NZ_QQZY01000001.1"/>
</dbReference>
<comment type="caution">
    <text evidence="3">The sequence shown here is derived from an EMBL/GenBank/DDBJ whole genome shotgun (WGS) entry which is preliminary data.</text>
</comment>
<dbReference type="OrthoDB" id="190266at2"/>
<keyword evidence="4" id="KW-1185">Reference proteome</keyword>
<dbReference type="PANTHER" id="PTHR42793:SF1">
    <property type="entry name" value="PEPTIDYL-LYSINE N-ACETYLTRANSFERASE PATZ"/>
    <property type="match status" value="1"/>
</dbReference>
<dbReference type="InterPro" id="IPR011761">
    <property type="entry name" value="ATP-grasp"/>
</dbReference>
<keyword evidence="1" id="KW-0067">ATP-binding</keyword>
<dbReference type="Proteomes" id="UP000254134">
    <property type="component" value="Unassembled WGS sequence"/>
</dbReference>
<reference evidence="4" key="2">
    <citation type="journal article" date="2019" name="MicrobiologyOpen">
        <title>High-quality draft genome sequence of Gaiella occulta isolated from a 150 meter deep mineral water borehole and comparison with the genome sequences of other deep-branching lineages of the phylum Actinobacteria.</title>
        <authorList>
            <person name="Severino R."/>
            <person name="Froufe H.J.C."/>
            <person name="Barroso C."/>
            <person name="Albuquerque L."/>
            <person name="Lobo-da-Cunha A."/>
            <person name="da Costa M.S."/>
            <person name="Egas C."/>
        </authorList>
    </citation>
    <scope>NUCLEOTIDE SEQUENCE [LARGE SCALE GENOMIC DNA]</scope>
    <source>
        <strain evidence="4">F2-233</strain>
    </source>
</reference>
<evidence type="ECO:0000313" key="4">
    <source>
        <dbReference type="Proteomes" id="UP000254134"/>
    </source>
</evidence>
<sequence>MRDLRPLFDPRSVAVLGASNDPSKWGQWIAAGALRGAHRRDVWLVNRKGGEILGRQALRSLDELPEAPELVVVALAAAAFEDAIDASLAAGARAIVAITAGLGEVGAEGKARELAVVERVRAAGAVMLGPNCLGVYDASAELDLGSNEFSPGSMGIISQSGNLALELSLLAAQYGVGVSRFASLGNQADIEAAELVEAFAADEATRVIGVYCEDFRDGRAFARAGAAALAAGKQVVLLAAGGSEAGARAAASHTGALASDSAAVDAACRAAGIQRVTTPKELVDVALACLAPHRPRGRRLAVVGDGGGTGVVSADLATAAGLELPHLSEELSAKLTAIAPTIVATNPVDLAGAGEQDFWNFERVTEAVLASGEVDAVVLTGYFGGYSQMNEDFRERETEVARAIAAAAGRAGRPLLVQAMFWDSGPARALREGGVPVYRDIEAVIATLAALVEQELRPAAGVAEVGAAAPPVCGGGYFEARELLAAGGVPFTPARRATTAAGAREAAAAVGYPVALKALGLLHKSDAGGVALGLGDEHALEDALSDMAARLAPEGYSVEAMADTSAGVELIAGCRRDPRFGPLVLVGLGGVYAELMNDVAVALAPAGVDELEQLLLSLRGAGVLTGARGRAPLDVRAAAAAAAALSRVAAAHPEIAEIEVNPLLVTPAGSVGLDARIVLA</sequence>